<dbReference type="PROSITE" id="PS50943">
    <property type="entry name" value="HTH_CROC1"/>
    <property type="match status" value="1"/>
</dbReference>
<organism evidence="2 3">
    <name type="scientific">Aerosticca soli</name>
    <dbReference type="NCBI Taxonomy" id="2010829"/>
    <lineage>
        <taxon>Bacteria</taxon>
        <taxon>Pseudomonadati</taxon>
        <taxon>Pseudomonadota</taxon>
        <taxon>Gammaproteobacteria</taxon>
        <taxon>Lysobacterales</taxon>
        <taxon>Rhodanobacteraceae</taxon>
        <taxon>Aerosticca</taxon>
    </lineage>
</organism>
<dbReference type="CDD" id="cd00093">
    <property type="entry name" value="HTH_XRE"/>
    <property type="match status" value="1"/>
</dbReference>
<reference evidence="3" key="2">
    <citation type="submission" date="2018-06" db="EMBL/GenBank/DDBJ databases">
        <title>Genome sequence of Rhodanobacteraceae bacterium strain Dysh456.</title>
        <authorList>
            <person name="Fukui M."/>
        </authorList>
    </citation>
    <scope>NUCLEOTIDE SEQUENCE [LARGE SCALE GENOMIC DNA]</scope>
    <source>
        <strain evidence="3">Dysh456</strain>
    </source>
</reference>
<feature type="domain" description="HTH cro/C1-type" evidence="1">
    <location>
        <begin position="39"/>
        <end position="73"/>
    </location>
</feature>
<proteinExistence type="predicted"/>
<dbReference type="KEGG" id="rbd:ALSL_0255"/>
<accession>A0A2Z6E1Y7</accession>
<sequence length="126" mass="13892">MKQDHAAFAARLREALQRAGIEARPVILEKMLARRGVVVTAQAISGWLSGRYMPRPRALQALAELTGTPPHQLQYGGIREERAAWPLPLEAADRRVIEAFLALPAERRVLVGELVAALASPPRKSR</sequence>
<dbReference type="Proteomes" id="UP000270530">
    <property type="component" value="Chromosome"/>
</dbReference>
<dbReference type="Pfam" id="PF01381">
    <property type="entry name" value="HTH_3"/>
    <property type="match status" value="1"/>
</dbReference>
<evidence type="ECO:0000313" key="2">
    <source>
        <dbReference type="EMBL" id="BBD78927.1"/>
    </source>
</evidence>
<dbReference type="EMBL" id="AP018560">
    <property type="protein sequence ID" value="BBD78927.1"/>
    <property type="molecule type" value="Genomic_DNA"/>
</dbReference>
<dbReference type="GO" id="GO:0003677">
    <property type="term" value="F:DNA binding"/>
    <property type="evidence" value="ECO:0007669"/>
    <property type="project" value="InterPro"/>
</dbReference>
<dbReference type="SMART" id="SM00530">
    <property type="entry name" value="HTH_XRE"/>
    <property type="match status" value="1"/>
</dbReference>
<protein>
    <recommendedName>
        <fullName evidence="1">HTH cro/C1-type domain-containing protein</fullName>
    </recommendedName>
</protein>
<dbReference type="AlphaFoldDB" id="A0A2Z6E1Y7"/>
<evidence type="ECO:0000259" key="1">
    <source>
        <dbReference type="PROSITE" id="PS50943"/>
    </source>
</evidence>
<keyword evidence="3" id="KW-1185">Reference proteome</keyword>
<dbReference type="OrthoDB" id="5636356at2"/>
<dbReference type="Gene3D" id="1.10.260.40">
    <property type="entry name" value="lambda repressor-like DNA-binding domains"/>
    <property type="match status" value="1"/>
</dbReference>
<reference evidence="3" key="1">
    <citation type="submission" date="2018-04" db="EMBL/GenBank/DDBJ databases">
        <authorList>
            <person name="Watanabe M."/>
            <person name="Kojima H."/>
        </authorList>
    </citation>
    <scope>NUCLEOTIDE SEQUENCE [LARGE SCALE GENOMIC DNA]</scope>
    <source>
        <strain evidence="3">Dysh456</strain>
    </source>
</reference>
<evidence type="ECO:0000313" key="3">
    <source>
        <dbReference type="Proteomes" id="UP000270530"/>
    </source>
</evidence>
<name>A0A2Z6E1Y7_9GAMM</name>
<dbReference type="InterPro" id="IPR001387">
    <property type="entry name" value="Cro/C1-type_HTH"/>
</dbReference>
<dbReference type="InterPro" id="IPR010982">
    <property type="entry name" value="Lambda_DNA-bd_dom_sf"/>
</dbReference>
<gene>
    <name evidence="2" type="ORF">ALSL_0255</name>
</gene>
<dbReference type="RefSeq" id="WP_126535885.1">
    <property type="nucleotide sequence ID" value="NZ_AP018560.1"/>
</dbReference>